<evidence type="ECO:0000256" key="2">
    <source>
        <dbReference type="ARBA" id="ARBA00012438"/>
    </source>
</evidence>
<dbReference type="PROSITE" id="PS50109">
    <property type="entry name" value="HIS_KIN"/>
    <property type="match status" value="1"/>
</dbReference>
<dbReference type="OrthoDB" id="9803176at2"/>
<feature type="compositionally biased region" description="Basic and acidic residues" evidence="12">
    <location>
        <begin position="253"/>
        <end position="270"/>
    </location>
</feature>
<dbReference type="SUPFAM" id="SSF55052">
    <property type="entry name" value="CheY-binding domain of CheA"/>
    <property type="match status" value="1"/>
</dbReference>
<evidence type="ECO:0000256" key="11">
    <source>
        <dbReference type="PROSITE-ProRule" id="PRU00110"/>
    </source>
</evidence>
<keyword evidence="7" id="KW-0547">Nucleotide-binding</keyword>
<evidence type="ECO:0000256" key="3">
    <source>
        <dbReference type="ARBA" id="ARBA00021495"/>
    </source>
</evidence>
<dbReference type="PROSITE" id="PS50894">
    <property type="entry name" value="HPT"/>
    <property type="match status" value="1"/>
</dbReference>
<evidence type="ECO:0000259" key="14">
    <source>
        <dbReference type="PROSITE" id="PS50851"/>
    </source>
</evidence>
<dbReference type="SUPFAM" id="SSF55874">
    <property type="entry name" value="ATPase domain of HSP90 chaperone/DNA topoisomerase II/histidine kinase"/>
    <property type="match status" value="1"/>
</dbReference>
<dbReference type="InterPro" id="IPR036890">
    <property type="entry name" value="HATPase_C_sf"/>
</dbReference>
<dbReference type="HOGENOM" id="CLU_000650_3_6_9"/>
<evidence type="ECO:0000256" key="7">
    <source>
        <dbReference type="ARBA" id="ARBA00022741"/>
    </source>
</evidence>
<feature type="modified residue" description="Phosphohistidine" evidence="11">
    <location>
        <position position="46"/>
    </location>
</feature>
<dbReference type="InterPro" id="IPR037006">
    <property type="entry name" value="CheA-like_homodim_sf"/>
</dbReference>
<feature type="domain" description="Histidine kinase" evidence="13">
    <location>
        <begin position="320"/>
        <end position="533"/>
    </location>
</feature>
<evidence type="ECO:0000256" key="9">
    <source>
        <dbReference type="ARBA" id="ARBA00022840"/>
    </source>
</evidence>
<dbReference type="PRINTS" id="PR00344">
    <property type="entry name" value="BCTRLSENSOR"/>
</dbReference>
<dbReference type="CDD" id="cd16916">
    <property type="entry name" value="HATPase_CheA-like"/>
    <property type="match status" value="1"/>
</dbReference>
<dbReference type="InterPro" id="IPR036097">
    <property type="entry name" value="HisK_dim/P_sf"/>
</dbReference>
<dbReference type="Gene3D" id="1.20.120.160">
    <property type="entry name" value="HPT domain"/>
    <property type="match status" value="1"/>
</dbReference>
<dbReference type="InterPro" id="IPR036641">
    <property type="entry name" value="HPT_dom_sf"/>
</dbReference>
<dbReference type="Gene3D" id="2.30.30.40">
    <property type="entry name" value="SH3 Domains"/>
    <property type="match status" value="1"/>
</dbReference>
<keyword evidence="8 16" id="KW-0418">Kinase</keyword>
<dbReference type="Gene3D" id="3.30.70.1110">
    <property type="entry name" value="Histidine kinase CheA-like, P2 response regulator-binding domain"/>
    <property type="match status" value="1"/>
</dbReference>
<dbReference type="InterPro" id="IPR037052">
    <property type="entry name" value="CheA-like_P2_sf"/>
</dbReference>
<dbReference type="GO" id="GO:0005524">
    <property type="term" value="F:ATP binding"/>
    <property type="evidence" value="ECO:0007669"/>
    <property type="project" value="UniProtKB-KW"/>
</dbReference>
<dbReference type="EC" id="2.7.13.3" evidence="2"/>
<dbReference type="InterPro" id="IPR010808">
    <property type="entry name" value="CheA_P2-bd"/>
</dbReference>
<dbReference type="STRING" id="574087.Acear_0961"/>
<organism evidence="16 17">
    <name type="scientific">Acetohalobium arabaticum (strain ATCC 49924 / DSM 5501 / Z-7288)</name>
    <dbReference type="NCBI Taxonomy" id="574087"/>
    <lineage>
        <taxon>Bacteria</taxon>
        <taxon>Bacillati</taxon>
        <taxon>Bacillota</taxon>
        <taxon>Clostridia</taxon>
        <taxon>Halanaerobiales</taxon>
        <taxon>Halobacteroidaceae</taxon>
        <taxon>Acetohalobium</taxon>
    </lineage>
</organism>
<dbReference type="KEGG" id="aar:Acear_0961"/>
<comment type="catalytic activity">
    <reaction evidence="1">
        <text>ATP + protein L-histidine = ADP + protein N-phospho-L-histidine.</text>
        <dbReference type="EC" id="2.7.13.3"/>
    </reaction>
</comment>
<dbReference type="Pfam" id="PF07194">
    <property type="entry name" value="P2"/>
    <property type="match status" value="1"/>
</dbReference>
<keyword evidence="10" id="KW-0902">Two-component regulatory system</keyword>
<feature type="domain" description="HPt" evidence="15">
    <location>
        <begin position="1"/>
        <end position="103"/>
    </location>
</feature>
<dbReference type="InterPro" id="IPR002545">
    <property type="entry name" value="CheW-lke_dom"/>
</dbReference>
<dbReference type="Proteomes" id="UP000001661">
    <property type="component" value="Chromosome"/>
</dbReference>
<evidence type="ECO:0000256" key="12">
    <source>
        <dbReference type="SAM" id="MobiDB-lite"/>
    </source>
</evidence>
<dbReference type="InterPro" id="IPR004358">
    <property type="entry name" value="Sig_transdc_His_kin-like_C"/>
</dbReference>
<dbReference type="InterPro" id="IPR036061">
    <property type="entry name" value="CheW-like_dom_sf"/>
</dbReference>
<evidence type="ECO:0000256" key="1">
    <source>
        <dbReference type="ARBA" id="ARBA00000085"/>
    </source>
</evidence>
<dbReference type="PANTHER" id="PTHR43395">
    <property type="entry name" value="SENSOR HISTIDINE KINASE CHEA"/>
    <property type="match status" value="1"/>
</dbReference>
<protein>
    <recommendedName>
        <fullName evidence="3">Chemotaxis protein CheA</fullName>
        <ecNumber evidence="2">2.7.13.3</ecNumber>
    </recommendedName>
</protein>
<dbReference type="Gene3D" id="3.30.565.10">
    <property type="entry name" value="Histidine kinase-like ATPase, C-terminal domain"/>
    <property type="match status" value="1"/>
</dbReference>
<keyword evidence="6" id="KW-0808">Transferase</keyword>
<keyword evidence="17" id="KW-1185">Reference proteome</keyword>
<dbReference type="GO" id="GO:0006935">
    <property type="term" value="P:chemotaxis"/>
    <property type="evidence" value="ECO:0007669"/>
    <property type="project" value="UniProtKB-KW"/>
</dbReference>
<feature type="region of interest" description="Disordered" evidence="12">
    <location>
        <begin position="252"/>
        <end position="280"/>
    </location>
</feature>
<dbReference type="Pfam" id="PF01584">
    <property type="entry name" value="CheW"/>
    <property type="match status" value="1"/>
</dbReference>
<dbReference type="EMBL" id="CP002105">
    <property type="protein sequence ID" value="ADL12491.1"/>
    <property type="molecule type" value="Genomic_DNA"/>
</dbReference>
<dbReference type="InterPro" id="IPR051315">
    <property type="entry name" value="Bact_Chemotaxis_CheA"/>
</dbReference>
<dbReference type="SUPFAM" id="SSF47384">
    <property type="entry name" value="Homodimeric domain of signal transducing histidine kinase"/>
    <property type="match status" value="1"/>
</dbReference>
<gene>
    <name evidence="16" type="ordered locus">Acear_0961</name>
</gene>
<dbReference type="FunFam" id="3.30.565.10:FF:000016">
    <property type="entry name" value="Chemotaxis protein CheA, putative"/>
    <property type="match status" value="1"/>
</dbReference>
<dbReference type="SMART" id="SM00387">
    <property type="entry name" value="HATPase_c"/>
    <property type="match status" value="1"/>
</dbReference>
<dbReference type="Pfam" id="PF02518">
    <property type="entry name" value="HATPase_c"/>
    <property type="match status" value="1"/>
</dbReference>
<name>D9QPQ0_ACEAZ</name>
<dbReference type="SMART" id="SM00260">
    <property type="entry name" value="CheW"/>
    <property type="match status" value="1"/>
</dbReference>
<keyword evidence="4" id="KW-0145">Chemotaxis</keyword>
<evidence type="ECO:0000256" key="5">
    <source>
        <dbReference type="ARBA" id="ARBA00022553"/>
    </source>
</evidence>
<dbReference type="PROSITE" id="PS50851">
    <property type="entry name" value="CHEW"/>
    <property type="match status" value="1"/>
</dbReference>
<dbReference type="SUPFAM" id="SSF50341">
    <property type="entry name" value="CheW-like"/>
    <property type="match status" value="1"/>
</dbReference>
<proteinExistence type="predicted"/>
<feature type="domain" description="CheW-like" evidence="14">
    <location>
        <begin position="535"/>
        <end position="666"/>
    </location>
</feature>
<dbReference type="SMART" id="SM01231">
    <property type="entry name" value="H-kinase_dim"/>
    <property type="match status" value="1"/>
</dbReference>
<sequence>MDMEELQELYVTEAEEHLEVLNRSLLDLEDNPHNLDIIKELFRAAHTLKGMAGTMGFEEVSNLTHAMENILDKLRNEEMKVTTEIMNLLFKSVDTLEILANEGEEALGYDLDEVISELKAYASGEIEANESASPEADIGTEIGGTYSLQLTDEEIEELNDKLTDESAIYMLNVILEEDCVFGSLRAKMVVNELESYGELIKGRPELKNIEEKEVEEKFHIIFISETDKEGILNSLNRISEIESIELEEVEGVEELKASETEEKEKKDKQDSSPSKSSLSSKLRSSSKIKVDVDRLDDLMNLVAELVIKRTQVESIGLDYELDELNKKLKSLGKVTSELQDEVMNMRMVPINLVFNRFPRLVRDLSQELGKEINLEIEGEDTELDRTIIDEIGDPLVHILRNASDHGIESPEERKEAGKDPEGTIKLSAFHEGNNVVIEIKDDGGGINPEHIKQKAVDNGVISREESQKMSDKEIINLIFASGFSTVEDVSDVSGRGVGMDVVKNKIESLSGSVDIASEVGKGTTFTIKLPLTLAIIQGFLINIADQKYVLPLETIQEIVKVKPDNIKTVNQQEVIQRRGTVIPLISLREELNKPGYEEDPDHISVVIIEIDQEYYGFTVDSIVGQQEVVIKRINDLADEVKKIAGATILGDGSVALIIDVEEITNY</sequence>
<dbReference type="AlphaFoldDB" id="D9QPQ0"/>
<evidence type="ECO:0000259" key="15">
    <source>
        <dbReference type="PROSITE" id="PS50894"/>
    </source>
</evidence>
<dbReference type="InterPro" id="IPR003594">
    <property type="entry name" value="HATPase_dom"/>
</dbReference>
<evidence type="ECO:0000256" key="6">
    <source>
        <dbReference type="ARBA" id="ARBA00022679"/>
    </source>
</evidence>
<dbReference type="eggNOG" id="COG2198">
    <property type="taxonomic scope" value="Bacteria"/>
</dbReference>
<evidence type="ECO:0000256" key="10">
    <source>
        <dbReference type="ARBA" id="ARBA00023012"/>
    </source>
</evidence>
<feature type="compositionally biased region" description="Low complexity" evidence="12">
    <location>
        <begin position="271"/>
        <end position="280"/>
    </location>
</feature>
<dbReference type="eggNOG" id="COG0643">
    <property type="taxonomic scope" value="Bacteria"/>
</dbReference>
<evidence type="ECO:0000256" key="4">
    <source>
        <dbReference type="ARBA" id="ARBA00022500"/>
    </source>
</evidence>
<dbReference type="PANTHER" id="PTHR43395:SF1">
    <property type="entry name" value="CHEMOTAXIS PROTEIN CHEA"/>
    <property type="match status" value="1"/>
</dbReference>
<evidence type="ECO:0000256" key="8">
    <source>
        <dbReference type="ARBA" id="ARBA00022777"/>
    </source>
</evidence>
<evidence type="ECO:0000313" key="16">
    <source>
        <dbReference type="EMBL" id="ADL12491.1"/>
    </source>
</evidence>
<dbReference type="InterPro" id="IPR035891">
    <property type="entry name" value="CheY-binding_CheA"/>
</dbReference>
<keyword evidence="9" id="KW-0067">ATP-binding</keyword>
<dbReference type="SUPFAM" id="SSF47226">
    <property type="entry name" value="Histidine-containing phosphotransfer domain, HPT domain"/>
    <property type="match status" value="1"/>
</dbReference>
<reference evidence="16 17" key="1">
    <citation type="journal article" date="2010" name="Stand. Genomic Sci.">
        <title>Complete genome sequence of Acetohalobium arabaticum type strain (Z-7288).</title>
        <authorList>
            <person name="Sikorski J."/>
            <person name="Lapidus A."/>
            <person name="Chertkov O."/>
            <person name="Lucas S."/>
            <person name="Copeland A."/>
            <person name="Glavina Del Rio T."/>
            <person name="Nolan M."/>
            <person name="Tice H."/>
            <person name="Cheng J.F."/>
            <person name="Han C."/>
            <person name="Brambilla E."/>
            <person name="Pitluck S."/>
            <person name="Liolios K."/>
            <person name="Ivanova N."/>
            <person name="Mavromatis K."/>
            <person name="Mikhailova N."/>
            <person name="Pati A."/>
            <person name="Bruce D."/>
            <person name="Detter C."/>
            <person name="Tapia R."/>
            <person name="Goodwin L."/>
            <person name="Chen A."/>
            <person name="Palaniappan K."/>
            <person name="Land M."/>
            <person name="Hauser L."/>
            <person name="Chang Y.J."/>
            <person name="Jeffries C.D."/>
            <person name="Rohde M."/>
            <person name="Goker M."/>
            <person name="Spring S."/>
            <person name="Woyke T."/>
            <person name="Bristow J."/>
            <person name="Eisen J.A."/>
            <person name="Markowitz V."/>
            <person name="Hugenholtz P."/>
            <person name="Kyrpides N.C."/>
            <person name="Klenk H.P."/>
        </authorList>
    </citation>
    <scope>NUCLEOTIDE SEQUENCE [LARGE SCALE GENOMIC DNA]</scope>
    <source>
        <strain evidence="17">ATCC 49924 / DSM 5501 / Z-7288</strain>
    </source>
</reference>
<dbReference type="CDD" id="cd00731">
    <property type="entry name" value="CheA_reg"/>
    <property type="match status" value="1"/>
</dbReference>
<dbReference type="Pfam" id="PF01627">
    <property type="entry name" value="Hpt"/>
    <property type="match status" value="1"/>
</dbReference>
<dbReference type="InterPro" id="IPR005467">
    <property type="entry name" value="His_kinase_dom"/>
</dbReference>
<dbReference type="InterPro" id="IPR008207">
    <property type="entry name" value="Sig_transdc_His_kin_Hpt_dom"/>
</dbReference>
<dbReference type="Gene3D" id="1.10.287.560">
    <property type="entry name" value="Histidine kinase CheA-like, homodimeric domain"/>
    <property type="match status" value="1"/>
</dbReference>
<evidence type="ECO:0000259" key="13">
    <source>
        <dbReference type="PROSITE" id="PS50109"/>
    </source>
</evidence>
<dbReference type="GO" id="GO:0000155">
    <property type="term" value="F:phosphorelay sensor kinase activity"/>
    <property type="evidence" value="ECO:0007669"/>
    <property type="project" value="InterPro"/>
</dbReference>
<dbReference type="CDD" id="cd00088">
    <property type="entry name" value="HPT"/>
    <property type="match status" value="1"/>
</dbReference>
<keyword evidence="5 11" id="KW-0597">Phosphoprotein</keyword>
<dbReference type="SMART" id="SM00073">
    <property type="entry name" value="HPT"/>
    <property type="match status" value="1"/>
</dbReference>
<accession>D9QPQ0</accession>
<dbReference type="Pfam" id="PF02895">
    <property type="entry name" value="H-kinase_dim"/>
    <property type="match status" value="1"/>
</dbReference>
<dbReference type="RefSeq" id="WP_013277937.1">
    <property type="nucleotide sequence ID" value="NC_014378.1"/>
</dbReference>
<dbReference type="GO" id="GO:0005737">
    <property type="term" value="C:cytoplasm"/>
    <property type="evidence" value="ECO:0007669"/>
    <property type="project" value="InterPro"/>
</dbReference>
<evidence type="ECO:0000313" key="17">
    <source>
        <dbReference type="Proteomes" id="UP000001661"/>
    </source>
</evidence>
<dbReference type="InterPro" id="IPR004105">
    <property type="entry name" value="CheA-like_dim"/>
</dbReference>